<evidence type="ECO:0000313" key="7">
    <source>
        <dbReference type="Proteomes" id="UP000777784"/>
    </source>
</evidence>
<dbReference type="InterPro" id="IPR027417">
    <property type="entry name" value="P-loop_NTPase"/>
</dbReference>
<dbReference type="CDD" id="cd03230">
    <property type="entry name" value="ABC_DR_subfamily_A"/>
    <property type="match status" value="1"/>
</dbReference>
<dbReference type="GO" id="GO:0005524">
    <property type="term" value="F:ATP binding"/>
    <property type="evidence" value="ECO:0007669"/>
    <property type="project" value="UniProtKB-KW"/>
</dbReference>
<evidence type="ECO:0000256" key="2">
    <source>
        <dbReference type="ARBA" id="ARBA00022448"/>
    </source>
</evidence>
<name>A0A948RY45_UNCEI</name>
<keyword evidence="2" id="KW-0813">Transport</keyword>
<keyword evidence="4 6" id="KW-0067">ATP-binding</keyword>
<proteinExistence type="inferred from homology"/>
<dbReference type="SUPFAM" id="SSF52540">
    <property type="entry name" value="P-loop containing nucleoside triphosphate hydrolases"/>
    <property type="match status" value="1"/>
</dbReference>
<organism evidence="6 7">
    <name type="scientific">Eiseniibacteriota bacterium</name>
    <dbReference type="NCBI Taxonomy" id="2212470"/>
    <lineage>
        <taxon>Bacteria</taxon>
        <taxon>Candidatus Eiseniibacteriota</taxon>
    </lineage>
</organism>
<feature type="domain" description="ABC transporter" evidence="5">
    <location>
        <begin position="15"/>
        <end position="244"/>
    </location>
</feature>
<dbReference type="Gene3D" id="3.40.50.300">
    <property type="entry name" value="P-loop containing nucleotide triphosphate hydrolases"/>
    <property type="match status" value="1"/>
</dbReference>
<gene>
    <name evidence="6" type="ORF">KJ970_19820</name>
</gene>
<dbReference type="AlphaFoldDB" id="A0A948RY45"/>
<dbReference type="InterPro" id="IPR003439">
    <property type="entry name" value="ABC_transporter-like_ATP-bd"/>
</dbReference>
<dbReference type="SMART" id="SM00382">
    <property type="entry name" value="AAA"/>
    <property type="match status" value="1"/>
</dbReference>
<keyword evidence="3" id="KW-0547">Nucleotide-binding</keyword>
<dbReference type="Pfam" id="PF00005">
    <property type="entry name" value="ABC_tran"/>
    <property type="match status" value="1"/>
</dbReference>
<dbReference type="PANTHER" id="PTHR43335:SF4">
    <property type="entry name" value="ABC TRANSPORTER, ATP-BINDING PROTEIN"/>
    <property type="match status" value="1"/>
</dbReference>
<evidence type="ECO:0000256" key="1">
    <source>
        <dbReference type="ARBA" id="ARBA00005417"/>
    </source>
</evidence>
<dbReference type="PROSITE" id="PS50893">
    <property type="entry name" value="ABC_TRANSPORTER_2"/>
    <property type="match status" value="1"/>
</dbReference>
<evidence type="ECO:0000256" key="3">
    <source>
        <dbReference type="ARBA" id="ARBA00022741"/>
    </source>
</evidence>
<evidence type="ECO:0000259" key="5">
    <source>
        <dbReference type="PROSITE" id="PS50893"/>
    </source>
</evidence>
<evidence type="ECO:0000256" key="4">
    <source>
        <dbReference type="ARBA" id="ARBA00022840"/>
    </source>
</evidence>
<reference evidence="6" key="1">
    <citation type="submission" date="2021-05" db="EMBL/GenBank/DDBJ databases">
        <title>Energy efficiency and biological interactions define the core microbiome of deep oligotrophic groundwater.</title>
        <authorList>
            <person name="Mehrshad M."/>
            <person name="Lopez-Fernandez M."/>
            <person name="Bell E."/>
            <person name="Bernier-Latmani R."/>
            <person name="Bertilsson S."/>
            <person name="Dopson M."/>
        </authorList>
    </citation>
    <scope>NUCLEOTIDE SEQUENCE</scope>
    <source>
        <strain evidence="6">Modern_marine.mb.64</strain>
    </source>
</reference>
<dbReference type="Proteomes" id="UP000777784">
    <property type="component" value="Unassembled WGS sequence"/>
</dbReference>
<comment type="similarity">
    <text evidence="1">Belongs to the ABC transporter superfamily.</text>
</comment>
<protein>
    <submittedName>
        <fullName evidence="6">ABC transporter ATP-binding protein</fullName>
    </submittedName>
</protein>
<dbReference type="GO" id="GO:0016887">
    <property type="term" value="F:ATP hydrolysis activity"/>
    <property type="evidence" value="ECO:0007669"/>
    <property type="project" value="InterPro"/>
</dbReference>
<evidence type="ECO:0000313" key="6">
    <source>
        <dbReference type="EMBL" id="MBU2693170.1"/>
    </source>
</evidence>
<dbReference type="PANTHER" id="PTHR43335">
    <property type="entry name" value="ABC TRANSPORTER, ATP-BINDING PROTEIN"/>
    <property type="match status" value="1"/>
</dbReference>
<dbReference type="InterPro" id="IPR003593">
    <property type="entry name" value="AAA+_ATPase"/>
</dbReference>
<comment type="caution">
    <text evidence="6">The sequence shown here is derived from an EMBL/GenBank/DDBJ whole genome shotgun (WGS) entry which is preliminary data.</text>
</comment>
<dbReference type="EMBL" id="JAHJDP010000116">
    <property type="protein sequence ID" value="MBU2693170.1"/>
    <property type="molecule type" value="Genomic_DNA"/>
</dbReference>
<sequence length="322" mass="35131">MTGSANHTSIRPPLLEATELCRYYGTVRAVHQLSLSIFPGQIVGLLGPNGAGKTTTLRMLVGSQVPSQGRVMISGYDVFRQGPQAKKFLGYLPENPGMAREMDVISYLEFVARLKGMKGYEIGPSVQNAVKIWNLREVARRPVAQLSRGFRQRTGLAQATLNNPPLLILDEPTTGLDPNQAADLRGTLRRHAATGAVLISTHLLAEATSLCDQLVILHRGEVVAQGDRQILTQRVADSGSLRAVIRGGARLAEIARRRGLKITAKGEGDPDHEWILEGTLPEQDRDVLLQELIAAKGELVEWTAGGRTLEDLFRQLTQEGKP</sequence>
<accession>A0A948RY45</accession>